<dbReference type="EMBL" id="CP011269">
    <property type="protein sequence ID" value="ALI28369.1"/>
    <property type="molecule type" value="Genomic_DNA"/>
</dbReference>
<dbReference type="AlphaFoldDB" id="A0A0N9YEY8"/>
<dbReference type="Proteomes" id="UP000057134">
    <property type="component" value="Chromosome"/>
</dbReference>
<dbReference type="RefSeq" id="WP_054603041.1">
    <property type="nucleotide sequence ID" value="NZ_CP011269.1"/>
</dbReference>
<protein>
    <submittedName>
        <fullName evidence="1">Uncharacterized protein</fullName>
    </submittedName>
</protein>
<keyword evidence="2" id="KW-1185">Reference proteome</keyword>
<evidence type="ECO:0000313" key="1">
    <source>
        <dbReference type="EMBL" id="ALI28369.1"/>
    </source>
</evidence>
<proteinExistence type="predicted"/>
<organism evidence="1 2">
    <name type="scientific">Mycolicibacterium fortuitum</name>
    <name type="common">Mycobacterium fortuitum</name>
    <dbReference type="NCBI Taxonomy" id="1766"/>
    <lineage>
        <taxon>Bacteria</taxon>
        <taxon>Bacillati</taxon>
        <taxon>Actinomycetota</taxon>
        <taxon>Actinomycetes</taxon>
        <taxon>Mycobacteriales</taxon>
        <taxon>Mycobacteriaceae</taxon>
        <taxon>Mycolicibacterium</taxon>
    </lineage>
</organism>
<evidence type="ECO:0000313" key="2">
    <source>
        <dbReference type="Proteomes" id="UP000057134"/>
    </source>
</evidence>
<dbReference type="KEGG" id="mft:XA26_45690"/>
<gene>
    <name evidence="1" type="ORF">XA26_45690</name>
</gene>
<name>A0A0N9YEY8_MYCFO</name>
<reference evidence="1 2" key="1">
    <citation type="journal article" date="2015" name="MBio">
        <title>Enzymatic Degradation of Phenazines Can Generate Energy and Protect Sensitive Organisms from Toxicity.</title>
        <authorList>
            <person name="Costa K.C."/>
            <person name="Bergkessel M."/>
            <person name="Saunders S."/>
            <person name="Korlach J."/>
            <person name="Newman D.K."/>
        </authorList>
    </citation>
    <scope>NUCLEOTIDE SEQUENCE [LARGE SCALE GENOMIC DNA]</scope>
    <source>
        <strain evidence="1 2">CT6</strain>
    </source>
</reference>
<sequence length="97" mass="11261">MEPFDHFMHDDQYAQTVEYVEPSFVCVCQFTDLETGKSWRSVHRSIRLGEDRPLYQPARELIGDGEVLRSETFADEMFQGGQAVMTLYTLRSEEPHA</sequence>
<dbReference type="PATRIC" id="fig|1766.6.peg.4540"/>
<accession>A0A0N9YEY8</accession>